<evidence type="ECO:0000256" key="1">
    <source>
        <dbReference type="ARBA" id="ARBA00004651"/>
    </source>
</evidence>
<keyword evidence="10 12" id="KW-0472">Membrane</keyword>
<keyword evidence="9" id="KW-0406">Ion transport</keyword>
<dbReference type="GO" id="GO:0015293">
    <property type="term" value="F:symporter activity"/>
    <property type="evidence" value="ECO:0007669"/>
    <property type="project" value="UniProtKB-KW"/>
</dbReference>
<gene>
    <name evidence="13" type="ORF">S03H2_58723</name>
</gene>
<keyword evidence="3" id="KW-0813">Transport</keyword>
<feature type="non-terminal residue" evidence="13">
    <location>
        <position position="1"/>
    </location>
</feature>
<feature type="transmembrane region" description="Helical" evidence="12">
    <location>
        <begin position="158"/>
        <end position="178"/>
    </location>
</feature>
<evidence type="ECO:0000256" key="4">
    <source>
        <dbReference type="ARBA" id="ARBA00022475"/>
    </source>
</evidence>
<evidence type="ECO:0000256" key="7">
    <source>
        <dbReference type="ARBA" id="ARBA00022989"/>
    </source>
</evidence>
<protein>
    <recommendedName>
        <fullName evidence="14">Sodium:proline symporter</fullName>
    </recommendedName>
</protein>
<keyword evidence="5 12" id="KW-0812">Transmembrane</keyword>
<comment type="similarity">
    <text evidence="2">Belongs to the sodium:solute symporter (SSF) (TC 2.A.21) family.</text>
</comment>
<dbReference type="Gene3D" id="1.20.1730.10">
    <property type="entry name" value="Sodium/glucose cotransporter"/>
    <property type="match status" value="1"/>
</dbReference>
<dbReference type="InterPro" id="IPR001734">
    <property type="entry name" value="Na/solute_symporter"/>
</dbReference>
<organism evidence="13">
    <name type="scientific">marine sediment metagenome</name>
    <dbReference type="NCBI Taxonomy" id="412755"/>
    <lineage>
        <taxon>unclassified sequences</taxon>
        <taxon>metagenomes</taxon>
        <taxon>ecological metagenomes</taxon>
    </lineage>
</organism>
<evidence type="ECO:0000256" key="12">
    <source>
        <dbReference type="SAM" id="Phobius"/>
    </source>
</evidence>
<keyword evidence="8" id="KW-0915">Sodium</keyword>
<dbReference type="InterPro" id="IPR038377">
    <property type="entry name" value="Na/Glc_symporter_sf"/>
</dbReference>
<dbReference type="AlphaFoldDB" id="X1KHD1"/>
<accession>X1KHD1</accession>
<dbReference type="EMBL" id="BARU01037724">
    <property type="protein sequence ID" value="GAH89554.1"/>
    <property type="molecule type" value="Genomic_DNA"/>
</dbReference>
<keyword evidence="4" id="KW-1003">Cell membrane</keyword>
<dbReference type="PANTHER" id="PTHR48086:SF3">
    <property type="entry name" value="SODIUM_PROLINE SYMPORTER"/>
    <property type="match status" value="1"/>
</dbReference>
<dbReference type="GO" id="GO:0006814">
    <property type="term" value="P:sodium ion transport"/>
    <property type="evidence" value="ECO:0007669"/>
    <property type="project" value="UniProtKB-KW"/>
</dbReference>
<name>X1KHD1_9ZZZZ</name>
<feature type="transmembrane region" description="Helical" evidence="12">
    <location>
        <begin position="134"/>
        <end position="152"/>
    </location>
</feature>
<evidence type="ECO:0000313" key="13">
    <source>
        <dbReference type="EMBL" id="GAH89554.1"/>
    </source>
</evidence>
<keyword evidence="7 12" id="KW-1133">Transmembrane helix</keyword>
<evidence type="ECO:0000256" key="9">
    <source>
        <dbReference type="ARBA" id="ARBA00023065"/>
    </source>
</evidence>
<evidence type="ECO:0000256" key="5">
    <source>
        <dbReference type="ARBA" id="ARBA00022692"/>
    </source>
</evidence>
<feature type="transmembrane region" description="Helical" evidence="12">
    <location>
        <begin position="77"/>
        <end position="95"/>
    </location>
</feature>
<keyword evidence="6" id="KW-0769">Symport</keyword>
<evidence type="ECO:0008006" key="14">
    <source>
        <dbReference type="Google" id="ProtNLM"/>
    </source>
</evidence>
<evidence type="ECO:0000256" key="6">
    <source>
        <dbReference type="ARBA" id="ARBA00022847"/>
    </source>
</evidence>
<evidence type="ECO:0000256" key="2">
    <source>
        <dbReference type="ARBA" id="ARBA00006434"/>
    </source>
</evidence>
<proteinExistence type="inferred from homology"/>
<dbReference type="Pfam" id="PF00474">
    <property type="entry name" value="SSF"/>
    <property type="match status" value="1"/>
</dbReference>
<dbReference type="PROSITE" id="PS50283">
    <property type="entry name" value="NA_SOLUT_SYMP_3"/>
    <property type="match status" value="1"/>
</dbReference>
<evidence type="ECO:0000256" key="3">
    <source>
        <dbReference type="ARBA" id="ARBA00022448"/>
    </source>
</evidence>
<comment type="caution">
    <text evidence="13">The sequence shown here is derived from an EMBL/GenBank/DDBJ whole genome shotgun (WGS) entry which is preliminary data.</text>
</comment>
<evidence type="ECO:0000256" key="10">
    <source>
        <dbReference type="ARBA" id="ARBA00023136"/>
    </source>
</evidence>
<dbReference type="GO" id="GO:0005886">
    <property type="term" value="C:plasma membrane"/>
    <property type="evidence" value="ECO:0007669"/>
    <property type="project" value="UniProtKB-SubCell"/>
</dbReference>
<dbReference type="InterPro" id="IPR050277">
    <property type="entry name" value="Sodium:Solute_Symporter"/>
</dbReference>
<evidence type="ECO:0000256" key="8">
    <source>
        <dbReference type="ARBA" id="ARBA00023053"/>
    </source>
</evidence>
<feature type="transmembrane region" description="Helical" evidence="12">
    <location>
        <begin position="107"/>
        <end position="127"/>
    </location>
</feature>
<evidence type="ECO:0000256" key="11">
    <source>
        <dbReference type="ARBA" id="ARBA00023201"/>
    </source>
</evidence>
<comment type="subcellular location">
    <subcellularLocation>
        <location evidence="1">Cell membrane</location>
        <topology evidence="1">Multi-pass membrane protein</topology>
    </subcellularLocation>
</comment>
<reference evidence="13" key="1">
    <citation type="journal article" date="2014" name="Front. Microbiol.">
        <title>High frequency of phylogenetically diverse reductive dehalogenase-homologous genes in deep subseafloor sedimentary metagenomes.</title>
        <authorList>
            <person name="Kawai M."/>
            <person name="Futagami T."/>
            <person name="Toyoda A."/>
            <person name="Takaki Y."/>
            <person name="Nishi S."/>
            <person name="Hori S."/>
            <person name="Arai W."/>
            <person name="Tsubouchi T."/>
            <person name="Morono Y."/>
            <person name="Uchiyama I."/>
            <person name="Ito T."/>
            <person name="Fujiyama A."/>
            <person name="Inagaki F."/>
            <person name="Takami H."/>
        </authorList>
    </citation>
    <scope>NUCLEOTIDE SEQUENCE</scope>
    <source>
        <strain evidence="13">Expedition CK06-06</strain>
    </source>
</reference>
<keyword evidence="11" id="KW-0739">Sodium transport</keyword>
<sequence>GLVALAYFGSGYFDDPEKMMPQLAMSIFPAWFAGILISGVLAASMSTADSQLLVTTSSVSEDIYHASLRPDASQKHLVLVARLVAFVIGILAIAMSQLPRSIFDKVLFAWGGLGAAFGPALVLTLWWPKTTRNGVLAGMLTGFFTVIIWDNIPWGGHLYSLVPGFVAALLAVVVVSLVDRRGGTATVRSRQE</sequence>
<feature type="transmembrane region" description="Helical" evidence="12">
    <location>
        <begin position="23"/>
        <end position="43"/>
    </location>
</feature>
<dbReference type="PANTHER" id="PTHR48086">
    <property type="entry name" value="SODIUM/PROLINE SYMPORTER-RELATED"/>
    <property type="match status" value="1"/>
</dbReference>